<proteinExistence type="predicted"/>
<name>A0A2S6IM79_9ACTN</name>
<evidence type="ECO:0000313" key="4">
    <source>
        <dbReference type="Proteomes" id="UP000239485"/>
    </source>
</evidence>
<sequence>MPANPDDHGGDLDVEAVFAEIVSHWDEQADRRRSGSSPAPHDATVEDRPHPPLDEDPGHAGATPAGEAPGEGTTGPAGGAHPAPPESSSARPVPPLPPAPLEPAARDRPLPPPAHASRARHDDDEARAAARDEALLGEEGFVPPEPPPLPRDVITWLAWGGVLGGPAVLLIATLVRQRLSGIIAALAVAAFVAGFATLVARLPERRDDDDDDGAVV</sequence>
<dbReference type="Proteomes" id="UP000239485">
    <property type="component" value="Unassembled WGS sequence"/>
</dbReference>
<feature type="compositionally biased region" description="Low complexity" evidence="1">
    <location>
        <begin position="59"/>
        <end position="71"/>
    </location>
</feature>
<feature type="compositionally biased region" description="Basic and acidic residues" evidence="1">
    <location>
        <begin position="1"/>
        <end position="11"/>
    </location>
</feature>
<feature type="region of interest" description="Disordered" evidence="1">
    <location>
        <begin position="1"/>
        <end position="147"/>
    </location>
</feature>
<keyword evidence="2" id="KW-0812">Transmembrane</keyword>
<evidence type="ECO:0000256" key="2">
    <source>
        <dbReference type="SAM" id="Phobius"/>
    </source>
</evidence>
<gene>
    <name evidence="3" type="ORF">CLV92_106102</name>
</gene>
<dbReference type="AlphaFoldDB" id="A0A2S6IM79"/>
<dbReference type="EMBL" id="PTJD01000006">
    <property type="protein sequence ID" value="PPK95281.1"/>
    <property type="molecule type" value="Genomic_DNA"/>
</dbReference>
<keyword evidence="2" id="KW-0472">Membrane</keyword>
<dbReference type="RefSeq" id="WP_104432662.1">
    <property type="nucleotide sequence ID" value="NZ_PTJD01000006.1"/>
</dbReference>
<feature type="transmembrane region" description="Helical" evidence="2">
    <location>
        <begin position="182"/>
        <end position="202"/>
    </location>
</feature>
<organism evidence="3 4">
    <name type="scientific">Kineococcus xinjiangensis</name>
    <dbReference type="NCBI Taxonomy" id="512762"/>
    <lineage>
        <taxon>Bacteria</taxon>
        <taxon>Bacillati</taxon>
        <taxon>Actinomycetota</taxon>
        <taxon>Actinomycetes</taxon>
        <taxon>Kineosporiales</taxon>
        <taxon>Kineosporiaceae</taxon>
        <taxon>Kineococcus</taxon>
    </lineage>
</organism>
<keyword evidence="4" id="KW-1185">Reference proteome</keyword>
<feature type="transmembrane region" description="Helical" evidence="2">
    <location>
        <begin position="156"/>
        <end position="175"/>
    </location>
</feature>
<reference evidence="3 4" key="1">
    <citation type="submission" date="2018-02" db="EMBL/GenBank/DDBJ databases">
        <title>Genomic Encyclopedia of Archaeal and Bacterial Type Strains, Phase II (KMG-II): from individual species to whole genera.</title>
        <authorList>
            <person name="Goeker M."/>
        </authorList>
    </citation>
    <scope>NUCLEOTIDE SEQUENCE [LARGE SCALE GENOMIC DNA]</scope>
    <source>
        <strain evidence="3 4">DSM 22857</strain>
    </source>
</reference>
<feature type="compositionally biased region" description="Basic and acidic residues" evidence="1">
    <location>
        <begin position="119"/>
        <end position="134"/>
    </location>
</feature>
<protein>
    <submittedName>
        <fullName evidence="3">Uncharacterized protein</fullName>
    </submittedName>
</protein>
<comment type="caution">
    <text evidence="3">The sequence shown here is derived from an EMBL/GenBank/DDBJ whole genome shotgun (WGS) entry which is preliminary data.</text>
</comment>
<accession>A0A2S6IM79</accession>
<evidence type="ECO:0000313" key="3">
    <source>
        <dbReference type="EMBL" id="PPK95281.1"/>
    </source>
</evidence>
<feature type="compositionally biased region" description="Basic and acidic residues" evidence="1">
    <location>
        <begin position="23"/>
        <end position="33"/>
    </location>
</feature>
<keyword evidence="2" id="KW-1133">Transmembrane helix</keyword>
<feature type="compositionally biased region" description="Basic and acidic residues" evidence="1">
    <location>
        <begin position="43"/>
        <end position="58"/>
    </location>
</feature>
<feature type="compositionally biased region" description="Pro residues" evidence="1">
    <location>
        <begin position="92"/>
        <end position="101"/>
    </location>
</feature>
<evidence type="ECO:0000256" key="1">
    <source>
        <dbReference type="SAM" id="MobiDB-lite"/>
    </source>
</evidence>